<gene>
    <name evidence="3" type="ORF">CWS20_07455</name>
</gene>
<dbReference type="AlphaFoldDB" id="A0A2N0ZJK5"/>
<dbReference type="InterPro" id="IPR037523">
    <property type="entry name" value="VOC_core"/>
</dbReference>
<dbReference type="PANTHER" id="PTHR43279">
    <property type="entry name" value="CATECHOL-2,3-DIOXYGENASE"/>
    <property type="match status" value="1"/>
</dbReference>
<evidence type="ECO:0000256" key="1">
    <source>
        <dbReference type="ARBA" id="ARBA00022723"/>
    </source>
</evidence>
<organism evidence="3 4">
    <name type="scientific">Cytobacillus horneckiae</name>
    <dbReference type="NCBI Taxonomy" id="549687"/>
    <lineage>
        <taxon>Bacteria</taxon>
        <taxon>Bacillati</taxon>
        <taxon>Bacillota</taxon>
        <taxon>Bacilli</taxon>
        <taxon>Bacillales</taxon>
        <taxon>Bacillaceae</taxon>
        <taxon>Cytobacillus</taxon>
    </lineage>
</organism>
<proteinExistence type="predicted"/>
<dbReference type="InterPro" id="IPR029068">
    <property type="entry name" value="Glyas_Bleomycin-R_OHBP_Dase"/>
</dbReference>
<dbReference type="CDD" id="cd16359">
    <property type="entry name" value="VOC_BsCatE_like_C"/>
    <property type="match status" value="1"/>
</dbReference>
<dbReference type="GO" id="GO:0004462">
    <property type="term" value="F:lactoylglutathione lyase activity"/>
    <property type="evidence" value="ECO:0007669"/>
    <property type="project" value="InterPro"/>
</dbReference>
<sequence>MKYHQKPNIYANQIELKVEDLQRSLDFYQRIIGLKVIDKTDQRAVLSADGIQPLVTIEQPQDIQRKEPRRTGLYHYAILLPSRADLASMIRHFIKTGYPLQGASDHDVSEALYLSDPDGNGIEIYSDRPSSAWEWRGNEIVMGTNALDVQSIMEEWDGKPWAGLPQGTIMGHIHLHVNSIEKAKKFYCEGLGFEVVTSYGKQALFISTGKYHHHIGLNIWNGTNASPPSDNSVGMSSFTLVLPSEEFLQRTINQLERIGSSIISEDGALAVLDPSGSKIKLIVE</sequence>
<feature type="domain" description="VOC" evidence="2">
    <location>
        <begin position="10"/>
        <end position="127"/>
    </location>
</feature>
<evidence type="ECO:0000259" key="2">
    <source>
        <dbReference type="PROSITE" id="PS51819"/>
    </source>
</evidence>
<dbReference type="PANTHER" id="PTHR43279:SF1">
    <property type="entry name" value="CATECHOL-2,3-DIOXYGENASE"/>
    <property type="match status" value="1"/>
</dbReference>
<dbReference type="GO" id="GO:0046872">
    <property type="term" value="F:metal ion binding"/>
    <property type="evidence" value="ECO:0007669"/>
    <property type="project" value="UniProtKB-KW"/>
</dbReference>
<dbReference type="InterPro" id="IPR018146">
    <property type="entry name" value="Glyoxalase_1_CS"/>
</dbReference>
<dbReference type="Pfam" id="PF00903">
    <property type="entry name" value="Glyoxalase"/>
    <property type="match status" value="2"/>
</dbReference>
<name>A0A2N0ZJK5_9BACI</name>
<dbReference type="CDD" id="cd07255">
    <property type="entry name" value="VOC_BsCatE_like_N"/>
    <property type="match status" value="1"/>
</dbReference>
<dbReference type="SUPFAM" id="SSF54593">
    <property type="entry name" value="Glyoxalase/Bleomycin resistance protein/Dihydroxybiphenyl dioxygenase"/>
    <property type="match status" value="2"/>
</dbReference>
<evidence type="ECO:0000313" key="3">
    <source>
        <dbReference type="EMBL" id="PKG29695.1"/>
    </source>
</evidence>
<keyword evidence="4" id="KW-1185">Reference proteome</keyword>
<dbReference type="Proteomes" id="UP000233343">
    <property type="component" value="Unassembled WGS sequence"/>
</dbReference>
<evidence type="ECO:0000313" key="4">
    <source>
        <dbReference type="Proteomes" id="UP000233343"/>
    </source>
</evidence>
<feature type="domain" description="VOC" evidence="2">
    <location>
        <begin position="169"/>
        <end position="284"/>
    </location>
</feature>
<dbReference type="InterPro" id="IPR004360">
    <property type="entry name" value="Glyas_Fos-R_dOase_dom"/>
</dbReference>
<comment type="caution">
    <text evidence="3">The sequence shown here is derived from an EMBL/GenBank/DDBJ whole genome shotgun (WGS) entry which is preliminary data.</text>
</comment>
<dbReference type="PROSITE" id="PS00934">
    <property type="entry name" value="GLYOXALASE_I_1"/>
    <property type="match status" value="1"/>
</dbReference>
<accession>A0A2N0ZJK5</accession>
<dbReference type="Gene3D" id="3.10.180.10">
    <property type="entry name" value="2,3-Dihydroxybiphenyl 1,2-Dioxygenase, domain 1"/>
    <property type="match status" value="2"/>
</dbReference>
<keyword evidence="1" id="KW-0479">Metal-binding</keyword>
<reference evidence="3 4" key="1">
    <citation type="journal article" date="2010" name="Int. J. Syst. Evol. Microbiol.">
        <title>Bacillus horneckiae sp. nov., isolated from a spacecraft-assembly clean room.</title>
        <authorList>
            <person name="Vaishampayan P."/>
            <person name="Probst A."/>
            <person name="Krishnamurthi S."/>
            <person name="Ghosh S."/>
            <person name="Osman S."/>
            <person name="McDowall A."/>
            <person name="Ruckmani A."/>
            <person name="Mayilraj S."/>
            <person name="Venkateswaran K."/>
        </authorList>
    </citation>
    <scope>NUCLEOTIDE SEQUENCE [LARGE SCALE GENOMIC DNA]</scope>
    <source>
        <strain evidence="4">1PO1SC</strain>
    </source>
</reference>
<dbReference type="PROSITE" id="PS51819">
    <property type="entry name" value="VOC"/>
    <property type="match status" value="2"/>
</dbReference>
<dbReference type="EMBL" id="PISD01000013">
    <property type="protein sequence ID" value="PKG29695.1"/>
    <property type="molecule type" value="Genomic_DNA"/>
</dbReference>
<protein>
    <submittedName>
        <fullName evidence="3">Glyoxalase</fullName>
    </submittedName>
</protein>
<dbReference type="RefSeq" id="WP_066192818.1">
    <property type="nucleotide sequence ID" value="NZ_JARMMB010000020.1"/>
</dbReference>